<evidence type="ECO:0000256" key="4">
    <source>
        <dbReference type="ARBA" id="ARBA00022692"/>
    </source>
</evidence>
<dbReference type="InterPro" id="IPR020846">
    <property type="entry name" value="MFS_dom"/>
</dbReference>
<dbReference type="EMBL" id="BCLY01000001">
    <property type="protein sequence ID" value="GAQ03690.1"/>
    <property type="molecule type" value="Genomic_DNA"/>
</dbReference>
<keyword evidence="5 8" id="KW-1133">Transmembrane helix</keyword>
<dbReference type="NCBIfam" id="TIGR00879">
    <property type="entry name" value="SP"/>
    <property type="match status" value="1"/>
</dbReference>
<evidence type="ECO:0000313" key="11">
    <source>
        <dbReference type="Proteomes" id="UP000051487"/>
    </source>
</evidence>
<protein>
    <submittedName>
        <fullName evidence="10">Lactose permease</fullName>
    </submittedName>
</protein>
<name>A0AAN4T6Z4_ASPLE</name>
<feature type="transmembrane region" description="Helical" evidence="8">
    <location>
        <begin position="467"/>
        <end position="488"/>
    </location>
</feature>
<evidence type="ECO:0000259" key="9">
    <source>
        <dbReference type="PROSITE" id="PS50850"/>
    </source>
</evidence>
<feature type="transmembrane region" description="Helical" evidence="8">
    <location>
        <begin position="182"/>
        <end position="201"/>
    </location>
</feature>
<organism evidence="10 11">
    <name type="scientific">Aspergillus lentulus</name>
    <dbReference type="NCBI Taxonomy" id="293939"/>
    <lineage>
        <taxon>Eukaryota</taxon>
        <taxon>Fungi</taxon>
        <taxon>Dikarya</taxon>
        <taxon>Ascomycota</taxon>
        <taxon>Pezizomycotina</taxon>
        <taxon>Eurotiomycetes</taxon>
        <taxon>Eurotiomycetidae</taxon>
        <taxon>Eurotiales</taxon>
        <taxon>Aspergillaceae</taxon>
        <taxon>Aspergillus</taxon>
        <taxon>Aspergillus subgen. Fumigati</taxon>
    </lineage>
</organism>
<keyword evidence="3 7" id="KW-0813">Transport</keyword>
<sequence length="537" mass="59494">MVSSDPMTGKNVQHDEHLSANHHVTVEEVVAMATGADQTKYSLWTLSMLRLYGCLVIGYLCATVNGFDGAVMGGINAMVSYQKYFHMASASSSTGIIFAIYSIGTACAAPFVGPVNDRWGRRAGMFVGGLFILVGTAVASRAINHGMFMGGRFILGFGVCFVNVSGPVYVGEMAHPVWRGPLSGLYNCFWYIGSIVAAWVVYGAKTLENGWRIPLYCQFIASGVVVLFAWFLPESPRWLVSHGHLQSARKVLARYHGEGDLEHPLVNLQMTEMQYQVSTEGSDKRWWDYRELWKTRAHRNRLVCVLSMAVFGQWSGNSSTSYYLPVMLENAGITSQSRKLLLNGIYAPLCFVASVSGSMFLDKAGRRPLLMSSLVGCIICFTIITPLSKVADQDPSNSAAANASIAFIYLFGITFSFAWTPSSPMYVVECLDTHTRAKGKSMAQFFTACASAIIQYSSGPAFQHIKYYFYIVFIGWDLFELAFIYMFWPETKDRTLEELEEVFQASRPVKRSLEPRSSQTVLNTVHVDAKPVTDGIV</sequence>
<feature type="transmembrane region" description="Helical" evidence="8">
    <location>
        <begin position="368"/>
        <end position="387"/>
    </location>
</feature>
<dbReference type="Pfam" id="PF00083">
    <property type="entry name" value="Sugar_tr"/>
    <property type="match status" value="1"/>
</dbReference>
<dbReference type="GO" id="GO:0005351">
    <property type="term" value="F:carbohydrate:proton symporter activity"/>
    <property type="evidence" value="ECO:0007669"/>
    <property type="project" value="TreeGrafter"/>
</dbReference>
<feature type="transmembrane region" description="Helical" evidence="8">
    <location>
        <begin position="344"/>
        <end position="361"/>
    </location>
</feature>
<evidence type="ECO:0000256" key="3">
    <source>
        <dbReference type="ARBA" id="ARBA00022448"/>
    </source>
</evidence>
<dbReference type="PANTHER" id="PTHR48022:SF70">
    <property type="entry name" value="MONOSACCHARIDE TRANSPORTER, PUTATIVE (AFU_ORTHOLOGUE AFUA_5G14540)-RELATED"/>
    <property type="match status" value="1"/>
</dbReference>
<dbReference type="FunFam" id="1.20.1250.20:FF:000217">
    <property type="entry name" value="MFS lactose permease, putative"/>
    <property type="match status" value="1"/>
</dbReference>
<comment type="subcellular location">
    <subcellularLocation>
        <location evidence="1">Membrane</location>
        <topology evidence="1">Multi-pass membrane protein</topology>
    </subcellularLocation>
</comment>
<dbReference type="InterPro" id="IPR005828">
    <property type="entry name" value="MFS_sugar_transport-like"/>
</dbReference>
<dbReference type="InterPro" id="IPR036259">
    <property type="entry name" value="MFS_trans_sf"/>
</dbReference>
<comment type="caution">
    <text evidence="10">The sequence shown here is derived from an EMBL/GenBank/DDBJ whole genome shotgun (WGS) entry which is preliminary data.</text>
</comment>
<evidence type="ECO:0000256" key="1">
    <source>
        <dbReference type="ARBA" id="ARBA00004141"/>
    </source>
</evidence>
<dbReference type="Gene3D" id="1.20.1250.20">
    <property type="entry name" value="MFS general substrate transporter like domains"/>
    <property type="match status" value="1"/>
</dbReference>
<evidence type="ECO:0000256" key="2">
    <source>
        <dbReference type="ARBA" id="ARBA00010992"/>
    </source>
</evidence>
<feature type="transmembrane region" description="Helical" evidence="8">
    <location>
        <begin position="213"/>
        <end position="232"/>
    </location>
</feature>
<accession>A0AAN4T6Z4</accession>
<proteinExistence type="inferred from homology"/>
<evidence type="ECO:0000256" key="7">
    <source>
        <dbReference type="RuleBase" id="RU003346"/>
    </source>
</evidence>
<feature type="transmembrane region" description="Helical" evidence="8">
    <location>
        <begin position="399"/>
        <end position="420"/>
    </location>
</feature>
<dbReference type="AlphaFoldDB" id="A0AAN4T6Z4"/>
<feature type="transmembrane region" description="Helical" evidence="8">
    <location>
        <begin position="49"/>
        <end position="67"/>
    </location>
</feature>
<keyword evidence="6 8" id="KW-0472">Membrane</keyword>
<dbReference type="PROSITE" id="PS00216">
    <property type="entry name" value="SUGAR_TRANSPORT_1"/>
    <property type="match status" value="1"/>
</dbReference>
<dbReference type="InterPro" id="IPR005829">
    <property type="entry name" value="Sugar_transporter_CS"/>
</dbReference>
<dbReference type="SUPFAM" id="SSF103473">
    <property type="entry name" value="MFS general substrate transporter"/>
    <property type="match status" value="1"/>
</dbReference>
<keyword evidence="4 8" id="KW-0812">Transmembrane</keyword>
<dbReference type="InterPro" id="IPR003663">
    <property type="entry name" value="Sugar/inositol_transpt"/>
</dbReference>
<comment type="similarity">
    <text evidence="2 7">Belongs to the major facilitator superfamily. Sugar transporter (TC 2.A.1.1) family.</text>
</comment>
<reference evidence="10 11" key="1">
    <citation type="submission" date="2015-11" db="EMBL/GenBank/DDBJ databases">
        <title>Aspergillus lentulus strain IFM 54703T.</title>
        <authorList>
            <person name="Kusuya Y."/>
            <person name="Sakai K."/>
            <person name="Kamei K."/>
            <person name="Takahashi H."/>
            <person name="Yaguchi T."/>
        </authorList>
    </citation>
    <scope>NUCLEOTIDE SEQUENCE [LARGE SCALE GENOMIC DNA]</scope>
    <source>
        <strain evidence="10 11">IFM 54703</strain>
    </source>
</reference>
<evidence type="ECO:0000313" key="10">
    <source>
        <dbReference type="EMBL" id="GAQ03690.1"/>
    </source>
</evidence>
<feature type="transmembrane region" description="Helical" evidence="8">
    <location>
        <begin position="123"/>
        <end position="143"/>
    </location>
</feature>
<feature type="domain" description="Major facilitator superfamily (MFS) profile" evidence="9">
    <location>
        <begin position="54"/>
        <end position="492"/>
    </location>
</feature>
<dbReference type="PANTHER" id="PTHR48022">
    <property type="entry name" value="PLASTIDIC GLUCOSE TRANSPORTER 4"/>
    <property type="match status" value="1"/>
</dbReference>
<dbReference type="GO" id="GO:0016020">
    <property type="term" value="C:membrane"/>
    <property type="evidence" value="ECO:0007669"/>
    <property type="project" value="UniProtKB-SubCell"/>
</dbReference>
<evidence type="ECO:0000256" key="6">
    <source>
        <dbReference type="ARBA" id="ARBA00023136"/>
    </source>
</evidence>
<evidence type="ECO:0000256" key="5">
    <source>
        <dbReference type="ARBA" id="ARBA00022989"/>
    </source>
</evidence>
<evidence type="ECO:0000256" key="8">
    <source>
        <dbReference type="SAM" id="Phobius"/>
    </source>
</evidence>
<gene>
    <name evidence="10" type="ORF">ALT_1011</name>
</gene>
<dbReference type="InterPro" id="IPR050360">
    <property type="entry name" value="MFS_Sugar_Transporters"/>
</dbReference>
<dbReference type="Proteomes" id="UP000051487">
    <property type="component" value="Unassembled WGS sequence"/>
</dbReference>
<feature type="transmembrane region" description="Helical" evidence="8">
    <location>
        <begin position="87"/>
        <end position="111"/>
    </location>
</feature>
<dbReference type="PROSITE" id="PS50850">
    <property type="entry name" value="MFS"/>
    <property type="match status" value="1"/>
</dbReference>
<feature type="transmembrane region" description="Helical" evidence="8">
    <location>
        <begin position="149"/>
        <end position="170"/>
    </location>
</feature>